<name>A0ABU7A8L5_9TELE</name>
<keyword evidence="2" id="KW-1185">Reference proteome</keyword>
<reference evidence="1 2" key="1">
    <citation type="submission" date="2021-07" db="EMBL/GenBank/DDBJ databases">
        <authorList>
            <person name="Palmer J.M."/>
        </authorList>
    </citation>
    <scope>NUCLEOTIDE SEQUENCE [LARGE SCALE GENOMIC DNA]</scope>
    <source>
        <strain evidence="1 2">AT_MEX2019</strain>
        <tissue evidence="1">Muscle</tissue>
    </source>
</reference>
<evidence type="ECO:0000313" key="1">
    <source>
        <dbReference type="EMBL" id="MED6234456.1"/>
    </source>
</evidence>
<gene>
    <name evidence="1" type="ORF">ATANTOWER_030479</name>
</gene>
<accession>A0ABU7A8L5</accession>
<evidence type="ECO:0000313" key="2">
    <source>
        <dbReference type="Proteomes" id="UP001345963"/>
    </source>
</evidence>
<comment type="caution">
    <text evidence="1">The sequence shown here is derived from an EMBL/GenBank/DDBJ whole genome shotgun (WGS) entry which is preliminary data.</text>
</comment>
<proteinExistence type="predicted"/>
<dbReference type="EMBL" id="JAHUTI010008196">
    <property type="protein sequence ID" value="MED6234456.1"/>
    <property type="molecule type" value="Genomic_DNA"/>
</dbReference>
<sequence>MQLIRDSQRSLGTIDVSHSVPVMKEKEMWTEPRFCVDVYSTFCSTLKLNTLPWILVHTKVVNANVFCSSLVQFLFLPHIFFGDQLESADEDGSLRRNMSGMSLWTKKKKKCLMTKEPKEYRLTRLPQVLTSFCLSSFHPSPASVSVHLLCY</sequence>
<protein>
    <submittedName>
        <fullName evidence="1">Uncharacterized protein</fullName>
    </submittedName>
</protein>
<dbReference type="Proteomes" id="UP001345963">
    <property type="component" value="Unassembled WGS sequence"/>
</dbReference>
<organism evidence="1 2">
    <name type="scientific">Ataeniobius toweri</name>
    <dbReference type="NCBI Taxonomy" id="208326"/>
    <lineage>
        <taxon>Eukaryota</taxon>
        <taxon>Metazoa</taxon>
        <taxon>Chordata</taxon>
        <taxon>Craniata</taxon>
        <taxon>Vertebrata</taxon>
        <taxon>Euteleostomi</taxon>
        <taxon>Actinopterygii</taxon>
        <taxon>Neopterygii</taxon>
        <taxon>Teleostei</taxon>
        <taxon>Neoteleostei</taxon>
        <taxon>Acanthomorphata</taxon>
        <taxon>Ovalentaria</taxon>
        <taxon>Atherinomorphae</taxon>
        <taxon>Cyprinodontiformes</taxon>
        <taxon>Goodeidae</taxon>
        <taxon>Ataeniobius</taxon>
    </lineage>
</organism>